<keyword evidence="1" id="KW-0175">Coiled coil</keyword>
<comment type="caution">
    <text evidence="4">The sequence shown here is derived from an EMBL/GenBank/DDBJ whole genome shotgun (WGS) entry which is preliminary data.</text>
</comment>
<feature type="region of interest" description="Disordered" evidence="2">
    <location>
        <begin position="318"/>
        <end position="362"/>
    </location>
</feature>
<dbReference type="AlphaFoldDB" id="A0A7J6SE95"/>
<feature type="compositionally biased region" description="Basic and acidic residues" evidence="2">
    <location>
        <begin position="331"/>
        <end position="351"/>
    </location>
</feature>
<dbReference type="EMBL" id="JABANM010015498">
    <property type="protein sequence ID" value="KAF4730975.1"/>
    <property type="molecule type" value="Genomic_DNA"/>
</dbReference>
<dbReference type="Gene3D" id="2.60.200.20">
    <property type="match status" value="1"/>
</dbReference>
<dbReference type="InterPro" id="IPR000253">
    <property type="entry name" value="FHA_dom"/>
</dbReference>
<proteinExistence type="predicted"/>
<dbReference type="Pfam" id="PF00498">
    <property type="entry name" value="FHA"/>
    <property type="match status" value="1"/>
</dbReference>
<dbReference type="CDD" id="cd00060">
    <property type="entry name" value="FHA"/>
    <property type="match status" value="1"/>
</dbReference>
<dbReference type="Proteomes" id="UP000574390">
    <property type="component" value="Unassembled WGS sequence"/>
</dbReference>
<gene>
    <name evidence="4" type="ORF">FOZ62_004091</name>
</gene>
<dbReference type="InterPro" id="IPR008984">
    <property type="entry name" value="SMAD_FHA_dom_sf"/>
</dbReference>
<feature type="domain" description="FHA" evidence="3">
    <location>
        <begin position="32"/>
        <end position="90"/>
    </location>
</feature>
<dbReference type="PROSITE" id="PS50006">
    <property type="entry name" value="FHA_DOMAIN"/>
    <property type="match status" value="1"/>
</dbReference>
<name>A0A7J6SE95_PEROL</name>
<evidence type="ECO:0000313" key="4">
    <source>
        <dbReference type="EMBL" id="KAF4730975.1"/>
    </source>
</evidence>
<evidence type="ECO:0000259" key="3">
    <source>
        <dbReference type="PROSITE" id="PS50006"/>
    </source>
</evidence>
<organism evidence="4 5">
    <name type="scientific">Perkinsus olseni</name>
    <name type="common">Perkinsus atlanticus</name>
    <dbReference type="NCBI Taxonomy" id="32597"/>
    <lineage>
        <taxon>Eukaryota</taxon>
        <taxon>Sar</taxon>
        <taxon>Alveolata</taxon>
        <taxon>Perkinsozoa</taxon>
        <taxon>Perkinsea</taxon>
        <taxon>Perkinsida</taxon>
        <taxon>Perkinsidae</taxon>
        <taxon>Perkinsus</taxon>
    </lineage>
</organism>
<sequence>MDDPPTAEALLLVPLSTEGEGKAWLIRDGETRSIGKKAECDIVVNADAVSGHHCTVGLNLLSPYARQEQKFVITVRNIGRSATFVDGHRLEAAEVRYARPGEMLNLGRPTSQSDQQYGASFRLYSVVIEDAVKRPREDSLGGVEKEVLAEIPRSAYSSASSAVDKALSPKQFAAMRKEEDRAKEQTIKLEATERSLRRARRQLQDYRRRMEKLERSNLKLKDSNDELSVRVRLLEAMAQTKEDALVAIEEAAELWSEDRTRLEAEAARCGDSVREAASELEAATRAKEDAERQMRAMRQMLAKYSAVAREANQVYGDCQNKNEDLPPQVSECRRPKDEGDASVPRDDEANKRARCSVVEVVD</sequence>
<reference evidence="4 5" key="1">
    <citation type="submission" date="2020-04" db="EMBL/GenBank/DDBJ databases">
        <title>Perkinsus olseni comparative genomics.</title>
        <authorList>
            <person name="Bogema D.R."/>
        </authorList>
    </citation>
    <scope>NUCLEOTIDE SEQUENCE [LARGE SCALE GENOMIC DNA]</scope>
    <source>
        <strain evidence="4">ATCC PRA-205</strain>
    </source>
</reference>
<evidence type="ECO:0000256" key="2">
    <source>
        <dbReference type="SAM" id="MobiDB-lite"/>
    </source>
</evidence>
<evidence type="ECO:0000313" key="5">
    <source>
        <dbReference type="Proteomes" id="UP000574390"/>
    </source>
</evidence>
<evidence type="ECO:0000256" key="1">
    <source>
        <dbReference type="SAM" id="Coils"/>
    </source>
</evidence>
<dbReference type="SUPFAM" id="SSF49879">
    <property type="entry name" value="SMAD/FHA domain"/>
    <property type="match status" value="1"/>
</dbReference>
<protein>
    <recommendedName>
        <fullName evidence="3">FHA domain-containing protein</fullName>
    </recommendedName>
</protein>
<feature type="coiled-coil region" evidence="1">
    <location>
        <begin position="175"/>
        <end position="307"/>
    </location>
</feature>
<accession>A0A7J6SE95</accession>
<feature type="non-terminal residue" evidence="4">
    <location>
        <position position="1"/>
    </location>
</feature>